<reference evidence="1 2" key="1">
    <citation type="journal article" date="2007" name="Science">
        <title>The Chlamydomonas genome reveals the evolution of key animal and plant functions.</title>
        <authorList>
            <person name="Merchant S.S."/>
            <person name="Prochnik S.E."/>
            <person name="Vallon O."/>
            <person name="Harris E.H."/>
            <person name="Karpowicz S.J."/>
            <person name="Witman G.B."/>
            <person name="Terry A."/>
            <person name="Salamov A."/>
            <person name="Fritz-Laylin L.K."/>
            <person name="Marechal-Drouard L."/>
            <person name="Marshall W.F."/>
            <person name="Qu L.H."/>
            <person name="Nelson D.R."/>
            <person name="Sanderfoot A.A."/>
            <person name="Spalding M.H."/>
            <person name="Kapitonov V.V."/>
            <person name="Ren Q."/>
            <person name="Ferris P."/>
            <person name="Lindquist E."/>
            <person name="Shapiro H."/>
            <person name="Lucas S.M."/>
            <person name="Grimwood J."/>
            <person name="Schmutz J."/>
            <person name="Cardol P."/>
            <person name="Cerutti H."/>
            <person name="Chanfreau G."/>
            <person name="Chen C.L."/>
            <person name="Cognat V."/>
            <person name="Croft M.T."/>
            <person name="Dent R."/>
            <person name="Dutcher S."/>
            <person name="Fernandez E."/>
            <person name="Fukuzawa H."/>
            <person name="Gonzalez-Ballester D."/>
            <person name="Gonzalez-Halphen D."/>
            <person name="Hallmann A."/>
            <person name="Hanikenne M."/>
            <person name="Hippler M."/>
            <person name="Inwood W."/>
            <person name="Jabbari K."/>
            <person name="Kalanon M."/>
            <person name="Kuras R."/>
            <person name="Lefebvre P.A."/>
            <person name="Lemaire S.D."/>
            <person name="Lobanov A.V."/>
            <person name="Lohr M."/>
            <person name="Manuell A."/>
            <person name="Meier I."/>
            <person name="Mets L."/>
            <person name="Mittag M."/>
            <person name="Mittelmeier T."/>
            <person name="Moroney J.V."/>
            <person name="Moseley J."/>
            <person name="Napoli C."/>
            <person name="Nedelcu A.M."/>
            <person name="Niyogi K."/>
            <person name="Novoselov S.V."/>
            <person name="Paulsen I.T."/>
            <person name="Pazour G."/>
            <person name="Purton S."/>
            <person name="Ral J.P."/>
            <person name="Riano-Pachon D.M."/>
            <person name="Riekhof W."/>
            <person name="Rymarquis L."/>
            <person name="Schroda M."/>
            <person name="Stern D."/>
            <person name="Umen J."/>
            <person name="Willows R."/>
            <person name="Wilson N."/>
            <person name="Zimmer S.L."/>
            <person name="Allmer J."/>
            <person name="Balk J."/>
            <person name="Bisova K."/>
            <person name="Chen C.J."/>
            <person name="Elias M."/>
            <person name="Gendler K."/>
            <person name="Hauser C."/>
            <person name="Lamb M.R."/>
            <person name="Ledford H."/>
            <person name="Long J.C."/>
            <person name="Minagawa J."/>
            <person name="Page M.D."/>
            <person name="Pan J."/>
            <person name="Pootakham W."/>
            <person name="Roje S."/>
            <person name="Rose A."/>
            <person name="Stahlberg E."/>
            <person name="Terauchi A.M."/>
            <person name="Yang P."/>
            <person name="Ball S."/>
            <person name="Bowler C."/>
            <person name="Dieckmann C.L."/>
            <person name="Gladyshev V.N."/>
            <person name="Green P."/>
            <person name="Jorgensen R."/>
            <person name="Mayfield S."/>
            <person name="Mueller-Roeber B."/>
            <person name="Rajamani S."/>
            <person name="Sayre R.T."/>
            <person name="Brokstein P."/>
            <person name="Dubchak I."/>
            <person name="Goodstein D."/>
            <person name="Hornick L."/>
            <person name="Huang Y.W."/>
            <person name="Jhaveri J."/>
            <person name="Luo Y."/>
            <person name="Martinez D."/>
            <person name="Ngau W.C."/>
            <person name="Otillar B."/>
            <person name="Poliakov A."/>
            <person name="Porter A."/>
            <person name="Szajkowski L."/>
            <person name="Werner G."/>
            <person name="Zhou K."/>
            <person name="Grigoriev I.V."/>
            <person name="Rokhsar D.S."/>
            <person name="Grossman A.R."/>
        </authorList>
    </citation>
    <scope>NUCLEOTIDE SEQUENCE [LARGE SCALE GENOMIC DNA]</scope>
    <source>
        <strain evidence="2">CC-503</strain>
    </source>
</reference>
<protein>
    <submittedName>
        <fullName evidence="1">Uncharacterized protein</fullName>
    </submittedName>
</protein>
<dbReference type="Gramene" id="PNW82677">
    <property type="protein sequence ID" value="PNW82677"/>
    <property type="gene ID" value="CHLRE_06g289100v5"/>
</dbReference>
<dbReference type="ExpressionAtlas" id="A0A2K3DQA8">
    <property type="expression patterns" value="baseline and differential"/>
</dbReference>
<evidence type="ECO:0000313" key="2">
    <source>
        <dbReference type="Proteomes" id="UP000006906"/>
    </source>
</evidence>
<name>A0A2K3DQA8_CHLRE</name>
<gene>
    <name evidence="1" type="ORF">CHLRE_06g289100v5</name>
</gene>
<dbReference type="InParanoid" id="A0A2K3DQA8"/>
<dbReference type="OrthoDB" id="548393at2759"/>
<dbReference type="EMBL" id="CM008967">
    <property type="protein sequence ID" value="PNW82677.1"/>
    <property type="molecule type" value="Genomic_DNA"/>
</dbReference>
<keyword evidence="2" id="KW-1185">Reference proteome</keyword>
<organism evidence="1 2">
    <name type="scientific">Chlamydomonas reinhardtii</name>
    <name type="common">Chlamydomonas smithii</name>
    <dbReference type="NCBI Taxonomy" id="3055"/>
    <lineage>
        <taxon>Eukaryota</taxon>
        <taxon>Viridiplantae</taxon>
        <taxon>Chlorophyta</taxon>
        <taxon>core chlorophytes</taxon>
        <taxon>Chlorophyceae</taxon>
        <taxon>CS clade</taxon>
        <taxon>Chlamydomonadales</taxon>
        <taxon>Chlamydomonadaceae</taxon>
        <taxon>Chlamydomonas</taxon>
    </lineage>
</organism>
<dbReference type="KEGG" id="cre:CHLRE_06g289100v5"/>
<evidence type="ECO:0000313" key="1">
    <source>
        <dbReference type="EMBL" id="PNW82677.1"/>
    </source>
</evidence>
<sequence length="501" mass="51595">MSSLLPAGTGSTSTPVSLAKLSAARLANRFVELGKVPRDQRCSESPALDDLYRYAKRARTSGCGQQLEVFDSTRGEAQAPGARNHSRGSSYVAQPASVWSAWASASNPDSSCGMSPERGGRACHPFPHTMTVSSAVNLAPGQLPGTSPEGRSGVALCGGCASVGGATARSSWRFAGSAPTLSTCRDEEPLPPAHHSRPLHVPACQPLLISLPAALQPSSHGSSCCAMGAAAGGVVRLSAAQLAALTRSSEAALRRSLEASHQSFLQHQQQHSASVATQTWPRRPLLLGPSAGASASDSFPFARASSHSSGDFGSCCVASGCNDSCDVASASRRNFGNTTYDCGGGSRGSSPLPVAPATPTQLRDLAPRECILLTCRGLCLSADTTGRLALHIWTRVEPLARLLLSVRPEGAAAAAPTAVYGCQGAGAAAAGLQVYAVAAVWVAAKLEERRQEVPGSGALAVAARSSPAALAAAELRILQWCDWAPYTGFVPDESHLLVWAP</sequence>
<proteinExistence type="predicted"/>
<dbReference type="Proteomes" id="UP000006906">
    <property type="component" value="Chromosome 6"/>
</dbReference>
<dbReference type="AlphaFoldDB" id="A0A2K3DQA8"/>
<accession>A0A2K3DQA8</accession>
<dbReference type="RefSeq" id="XP_042924098.1">
    <property type="nucleotide sequence ID" value="XM_043063392.1"/>
</dbReference>
<dbReference type="GeneID" id="66053800"/>